<dbReference type="Proteomes" id="UP001385951">
    <property type="component" value="Unassembled WGS sequence"/>
</dbReference>
<sequence length="904" mass="101646">MPPPPRSESYQALSPASKRARTRAERKVAEAAKDQELIDAGSGTRESKTKLLTDPTWLKLSGTKHGRNEDDSENDYEDDEDKPEDEDGSPPKKPRKKARGSPKQDQPKKGTKRTARGTTSDQSEDEQRPPKKRKCPKKKRAQSEGNKGSGNEDTASHNNEVASRSKPSRRLEADSDCEHPNPPSSRANAQEHGTHASSTVPQDSLQPPPPTQPPRNVHRRTISHATQSQPNPKMEHNSALPRSRSLEYDNRDRNDRDVDRKKTKKINIPRPKENETEQESEGGSGDDVDHDLFPGDSQDSESEGGVIPTSQLAKERVRIPPRKNIPSSPLPDNALSLKDDTHPSQSPSTQQEASCGHKQDHQKGNRRVSKDSEDNDKHDKQDRRNKKGKQQAISDHEDDGNEVDEVDEQRNKQDRRDKKGKRRAVSDDDEDDDEDGDDEDDKQQDDEQQALDRGPNFRLHKNDEQQDDDEQDRRAQKGKQRATSDHEDDDEDQEDSEDNSMGKPTKGRDSQRRSNAAPLSSKPTKQSVSKPTKQPSSKPTKQPTSSKTSSQPGSSASRSQPNPTASHLQSNPIASSSKSAASSKPKRQSKLEKHHAERLTVGEEPMVDNAPTTPQRKWPRDTDIRRDGTHLNISTSPDRMKPIMTTAGKLATLDCILQNAYAEYPQRLQYLRDLLREAALEHNDDVVADRIANDHTYFLLFKTLPEQRFSVVRSKVKPPLQACIPRLYHLKTGCDQLVKKWKANKRYIYPGDSPSEINTKYPYQAPTIIQGLTAVFFTGSKSFVATNLKHFEVKHGRKVVFEVTRAMVALIATGIDSVLSDWETGVPKPTHFTSALAHPVYLSHIKMLVMIERKKPNSYHTMMATLFDEASDGQAFIANVDDEEEDLELIDWDEMPEDHISEDE</sequence>
<feature type="compositionally biased region" description="Low complexity" evidence="1">
    <location>
        <begin position="574"/>
        <end position="583"/>
    </location>
</feature>
<feature type="domain" description="DUF6532" evidence="2">
    <location>
        <begin position="651"/>
        <end position="848"/>
    </location>
</feature>
<feature type="compositionally biased region" description="Acidic residues" evidence="1">
    <location>
        <begin position="396"/>
        <end position="407"/>
    </location>
</feature>
<feature type="compositionally biased region" description="Basic and acidic residues" evidence="1">
    <location>
        <begin position="244"/>
        <end position="260"/>
    </location>
</feature>
<feature type="compositionally biased region" description="Acidic residues" evidence="1">
    <location>
        <begin position="70"/>
        <end position="88"/>
    </location>
</feature>
<evidence type="ECO:0000256" key="1">
    <source>
        <dbReference type="SAM" id="MobiDB-lite"/>
    </source>
</evidence>
<feature type="compositionally biased region" description="Polar residues" evidence="1">
    <location>
        <begin position="343"/>
        <end position="353"/>
    </location>
</feature>
<dbReference type="Pfam" id="PF20149">
    <property type="entry name" value="DUF6532"/>
    <property type="match status" value="1"/>
</dbReference>
<feature type="compositionally biased region" description="Polar residues" evidence="1">
    <location>
        <begin position="562"/>
        <end position="573"/>
    </location>
</feature>
<accession>A0AAW0G900</accession>
<evidence type="ECO:0000259" key="2">
    <source>
        <dbReference type="Pfam" id="PF20149"/>
    </source>
</evidence>
<dbReference type="AlphaFoldDB" id="A0AAW0G900"/>
<gene>
    <name evidence="3" type="ORF">QCA50_011344</name>
</gene>
<feature type="compositionally biased region" description="Acidic residues" evidence="1">
    <location>
        <begin position="427"/>
        <end position="449"/>
    </location>
</feature>
<feature type="compositionally biased region" description="Basic and acidic residues" evidence="1">
    <location>
        <begin position="618"/>
        <end position="629"/>
    </location>
</feature>
<name>A0AAW0G900_9APHY</name>
<evidence type="ECO:0000313" key="4">
    <source>
        <dbReference type="Proteomes" id="UP001385951"/>
    </source>
</evidence>
<dbReference type="EMBL" id="JASBNA010000020">
    <property type="protein sequence ID" value="KAK7685480.1"/>
    <property type="molecule type" value="Genomic_DNA"/>
</dbReference>
<dbReference type="InterPro" id="IPR045341">
    <property type="entry name" value="DUF6532"/>
</dbReference>
<feature type="compositionally biased region" description="Basic and acidic residues" evidence="1">
    <location>
        <begin position="22"/>
        <end position="36"/>
    </location>
</feature>
<evidence type="ECO:0000313" key="3">
    <source>
        <dbReference type="EMBL" id="KAK7685480.1"/>
    </source>
</evidence>
<keyword evidence="4" id="KW-1185">Reference proteome</keyword>
<reference evidence="3 4" key="1">
    <citation type="submission" date="2022-09" db="EMBL/GenBank/DDBJ databases">
        <authorList>
            <person name="Palmer J.M."/>
        </authorList>
    </citation>
    <scope>NUCLEOTIDE SEQUENCE [LARGE SCALE GENOMIC DNA]</scope>
    <source>
        <strain evidence="3 4">DSM 7382</strain>
    </source>
</reference>
<feature type="region of interest" description="Disordered" evidence="1">
    <location>
        <begin position="1"/>
        <end position="640"/>
    </location>
</feature>
<protein>
    <recommendedName>
        <fullName evidence="2">DUF6532 domain-containing protein</fullName>
    </recommendedName>
</protein>
<organism evidence="3 4">
    <name type="scientific">Cerrena zonata</name>
    <dbReference type="NCBI Taxonomy" id="2478898"/>
    <lineage>
        <taxon>Eukaryota</taxon>
        <taxon>Fungi</taxon>
        <taxon>Dikarya</taxon>
        <taxon>Basidiomycota</taxon>
        <taxon>Agaricomycotina</taxon>
        <taxon>Agaricomycetes</taxon>
        <taxon>Polyporales</taxon>
        <taxon>Cerrenaceae</taxon>
        <taxon>Cerrena</taxon>
    </lineage>
</organism>
<feature type="compositionally biased region" description="Basic and acidic residues" evidence="1">
    <location>
        <begin position="355"/>
        <end position="382"/>
    </location>
</feature>
<feature type="compositionally biased region" description="Basic and acidic residues" evidence="1">
    <location>
        <begin position="589"/>
        <end position="601"/>
    </location>
</feature>
<feature type="compositionally biased region" description="Acidic residues" evidence="1">
    <location>
        <begin position="486"/>
        <end position="498"/>
    </location>
</feature>
<feature type="compositionally biased region" description="Basic and acidic residues" evidence="1">
    <location>
        <begin position="169"/>
        <end position="179"/>
    </location>
</feature>
<comment type="caution">
    <text evidence="3">The sequence shown here is derived from an EMBL/GenBank/DDBJ whole genome shotgun (WGS) entry which is preliminary data.</text>
</comment>
<proteinExistence type="predicted"/>
<feature type="compositionally biased region" description="Basic residues" evidence="1">
    <location>
        <begin position="130"/>
        <end position="140"/>
    </location>
</feature>
<feature type="compositionally biased region" description="Low complexity" evidence="1">
    <location>
        <begin position="525"/>
        <end position="561"/>
    </location>
</feature>
<feature type="compositionally biased region" description="Polar residues" evidence="1">
    <location>
        <begin position="143"/>
        <end position="162"/>
    </location>
</feature>
<feature type="compositionally biased region" description="Polar residues" evidence="1">
    <location>
        <begin position="513"/>
        <end position="524"/>
    </location>
</feature>
<feature type="compositionally biased region" description="Basic and acidic residues" evidence="1">
    <location>
        <begin position="408"/>
        <end position="417"/>
    </location>
</feature>
<feature type="compositionally biased region" description="Acidic residues" evidence="1">
    <location>
        <begin position="276"/>
        <end position="289"/>
    </location>
</feature>